<organism evidence="1">
    <name type="scientific">Vitis vinifera</name>
    <name type="common">Grape</name>
    <dbReference type="NCBI Taxonomy" id="29760"/>
    <lineage>
        <taxon>Eukaryota</taxon>
        <taxon>Viridiplantae</taxon>
        <taxon>Streptophyta</taxon>
        <taxon>Embryophyta</taxon>
        <taxon>Tracheophyta</taxon>
        <taxon>Spermatophyta</taxon>
        <taxon>Magnoliopsida</taxon>
        <taxon>eudicotyledons</taxon>
        <taxon>Gunneridae</taxon>
        <taxon>Pentapetalae</taxon>
        <taxon>rosids</taxon>
        <taxon>Vitales</taxon>
        <taxon>Vitaceae</taxon>
        <taxon>Viteae</taxon>
        <taxon>Vitis</taxon>
    </lineage>
</organism>
<protein>
    <submittedName>
        <fullName evidence="1">Uncharacterized protein</fullName>
    </submittedName>
</protein>
<gene>
    <name evidence="1" type="ORF">VITISV_008570</name>
</gene>
<dbReference type="EMBL" id="AM437979">
    <property type="protein sequence ID" value="CAN62908.1"/>
    <property type="molecule type" value="Genomic_DNA"/>
</dbReference>
<name>A5AWC3_VITVI</name>
<dbReference type="AlphaFoldDB" id="A5AWC3"/>
<sequence length="168" mass="18329">MSKTSLIRIPTLNEGPSMILHKTIVLLGHGLRPVRGLGSLSIAGWFRGRSRGRKLNITRFIALVAVVRVVDLGGGVGLGLGKLPFLLAIKTGRQAKARDSMPEGGPRDLTLSESLASKLLDIECPGNLYEEDGFPKFVEHPTPRLFNREEGCHSVLYNEQKVKASAYL</sequence>
<reference evidence="1" key="1">
    <citation type="journal article" date="2007" name="PLoS ONE">
        <title>The first genome sequence of an elite grapevine cultivar (Pinot noir Vitis vinifera L.): coping with a highly heterozygous genome.</title>
        <authorList>
            <person name="Velasco R."/>
            <person name="Zharkikh A."/>
            <person name="Troggio M."/>
            <person name="Cartwright D.A."/>
            <person name="Cestaro A."/>
            <person name="Pruss D."/>
            <person name="Pindo M."/>
            <person name="FitzGerald L.M."/>
            <person name="Vezzulli S."/>
            <person name="Reid J."/>
            <person name="Malacarne G."/>
            <person name="Iliev D."/>
            <person name="Coppola G."/>
            <person name="Wardell B."/>
            <person name="Micheletti D."/>
            <person name="Macalma T."/>
            <person name="Facci M."/>
            <person name="Mitchell J.T."/>
            <person name="Perazzolli M."/>
            <person name="Eldredge G."/>
            <person name="Gatto P."/>
            <person name="Oyzerski R."/>
            <person name="Moretto M."/>
            <person name="Gutin N."/>
            <person name="Stefanini M."/>
            <person name="Chen Y."/>
            <person name="Segala C."/>
            <person name="Davenport C."/>
            <person name="Dematte L."/>
            <person name="Mraz A."/>
            <person name="Battilana J."/>
            <person name="Stormo K."/>
            <person name="Costa F."/>
            <person name="Tao Q."/>
            <person name="Si-Ammour A."/>
            <person name="Harkins T."/>
            <person name="Lackey A."/>
            <person name="Perbost C."/>
            <person name="Taillon B."/>
            <person name="Stella A."/>
            <person name="Solovyev V."/>
            <person name="Fawcett J.A."/>
            <person name="Sterck L."/>
            <person name="Vandepoele K."/>
            <person name="Grando S.M."/>
            <person name="Toppo S."/>
            <person name="Moser C."/>
            <person name="Lanchbury J."/>
            <person name="Bogden R."/>
            <person name="Skolnick M."/>
            <person name="Sgaramella V."/>
            <person name="Bhatnagar S.K."/>
            <person name="Fontana P."/>
            <person name="Gutin A."/>
            <person name="Van de Peer Y."/>
            <person name="Salamini F."/>
            <person name="Viola R."/>
        </authorList>
    </citation>
    <scope>NUCLEOTIDE SEQUENCE</scope>
</reference>
<evidence type="ECO:0000313" key="1">
    <source>
        <dbReference type="EMBL" id="CAN62908.1"/>
    </source>
</evidence>
<proteinExistence type="predicted"/>
<accession>A5AWC3</accession>